<dbReference type="GO" id="GO:0015935">
    <property type="term" value="C:small ribosomal subunit"/>
    <property type="evidence" value="ECO:0007669"/>
    <property type="project" value="InterPro"/>
</dbReference>
<dbReference type="STRING" id="1618350.UR67_C0004G0095"/>
<evidence type="ECO:0000256" key="1">
    <source>
        <dbReference type="ARBA" id="ARBA00007151"/>
    </source>
</evidence>
<dbReference type="GO" id="GO:0000049">
    <property type="term" value="F:tRNA binding"/>
    <property type="evidence" value="ECO:0007669"/>
    <property type="project" value="UniProtKB-UniRule"/>
</dbReference>
<keyword evidence="2 6" id="KW-0699">rRNA-binding</keyword>
<name>A0A0G0BJU3_UNCC3</name>
<dbReference type="InterPro" id="IPR036823">
    <property type="entry name" value="Ribosomal_uS7_dom_sf"/>
</dbReference>
<comment type="caution">
    <text evidence="9">The sequence shown here is derived from an EMBL/GenBank/DDBJ whole genome shotgun (WGS) entry which is preliminary data.</text>
</comment>
<sequence>MPRSGKIKKKLTEPDLVYKSRMVSKLINKIMWSGKKSVAQKIVYDAFSFIKEKEKKDPLDVFNNALKNVNPKIEVKARRVGGASYQVPMEVKGNRRDSLSIRWIVDAARSKDNKEYKTMVEKLAVEIIAASKNEGEAIKKKELVHKMAESNKAFAFFKW</sequence>
<keyword evidence="3 6" id="KW-0694">RNA-binding</keyword>
<evidence type="ECO:0000313" key="9">
    <source>
        <dbReference type="EMBL" id="KKP69698.1"/>
    </source>
</evidence>
<dbReference type="InterPro" id="IPR020606">
    <property type="entry name" value="Ribosomal_uS7_CS"/>
</dbReference>
<accession>A0A0G0BJU3</accession>
<feature type="domain" description="Small ribosomal subunit protein uS7" evidence="8">
    <location>
        <begin position="2"/>
        <end position="152"/>
    </location>
</feature>
<dbReference type="PATRIC" id="fig|1618350.3.peg.730"/>
<dbReference type="PIRSF" id="PIRSF002122">
    <property type="entry name" value="RPS7p_RPS7a_RPS5e_RPS7o"/>
    <property type="match status" value="1"/>
</dbReference>
<dbReference type="InterPro" id="IPR005717">
    <property type="entry name" value="Ribosomal_uS7_bac/org-type"/>
</dbReference>
<dbReference type="Pfam" id="PF00177">
    <property type="entry name" value="Ribosomal_S7"/>
    <property type="match status" value="1"/>
</dbReference>
<dbReference type="PROSITE" id="PS00052">
    <property type="entry name" value="RIBOSOMAL_S7"/>
    <property type="match status" value="1"/>
</dbReference>
<reference evidence="9 10" key="1">
    <citation type="journal article" date="2015" name="Nature">
        <title>rRNA introns, odd ribosomes, and small enigmatic genomes across a large radiation of phyla.</title>
        <authorList>
            <person name="Brown C.T."/>
            <person name="Hug L.A."/>
            <person name="Thomas B.C."/>
            <person name="Sharon I."/>
            <person name="Castelle C.J."/>
            <person name="Singh A."/>
            <person name="Wilkins M.J."/>
            <person name="Williams K.H."/>
            <person name="Banfield J.F."/>
        </authorList>
    </citation>
    <scope>NUCLEOTIDE SEQUENCE [LARGE SCALE GENOMIC DNA]</scope>
</reference>
<evidence type="ECO:0000256" key="7">
    <source>
        <dbReference type="RuleBase" id="RU003619"/>
    </source>
</evidence>
<evidence type="ECO:0000256" key="2">
    <source>
        <dbReference type="ARBA" id="ARBA00022730"/>
    </source>
</evidence>
<proteinExistence type="inferred from homology"/>
<dbReference type="GO" id="GO:0019843">
    <property type="term" value="F:rRNA binding"/>
    <property type="evidence" value="ECO:0007669"/>
    <property type="project" value="UniProtKB-UniRule"/>
</dbReference>
<dbReference type="FunFam" id="1.10.455.10:FF:000001">
    <property type="entry name" value="30S ribosomal protein S7"/>
    <property type="match status" value="1"/>
</dbReference>
<dbReference type="EMBL" id="LBQB01000004">
    <property type="protein sequence ID" value="KKP69698.1"/>
    <property type="molecule type" value="Genomic_DNA"/>
</dbReference>
<evidence type="ECO:0000259" key="8">
    <source>
        <dbReference type="Pfam" id="PF00177"/>
    </source>
</evidence>
<comment type="function">
    <text evidence="6">One of the primary rRNA binding proteins, it binds directly to 16S rRNA where it nucleates assembly of the head domain of the 30S subunit. Is located at the subunit interface close to the decoding center, probably blocks exit of the E-site tRNA.</text>
</comment>
<dbReference type="InterPro" id="IPR000235">
    <property type="entry name" value="Ribosomal_uS7"/>
</dbReference>
<protein>
    <recommendedName>
        <fullName evidence="6">Small ribosomal subunit protein uS7</fullName>
    </recommendedName>
</protein>
<gene>
    <name evidence="6" type="primary">rpsG</name>
    <name evidence="9" type="ORF">UR67_C0004G0095</name>
</gene>
<dbReference type="PANTHER" id="PTHR11205">
    <property type="entry name" value="RIBOSOMAL PROTEIN S7"/>
    <property type="match status" value="1"/>
</dbReference>
<dbReference type="Gene3D" id="1.10.455.10">
    <property type="entry name" value="Ribosomal protein S7 domain"/>
    <property type="match status" value="1"/>
</dbReference>
<dbReference type="CDD" id="cd14869">
    <property type="entry name" value="uS7_Bacteria"/>
    <property type="match status" value="1"/>
</dbReference>
<dbReference type="SUPFAM" id="SSF47973">
    <property type="entry name" value="Ribosomal protein S7"/>
    <property type="match status" value="1"/>
</dbReference>
<evidence type="ECO:0000256" key="5">
    <source>
        <dbReference type="ARBA" id="ARBA00023274"/>
    </source>
</evidence>
<dbReference type="GO" id="GO:0003735">
    <property type="term" value="F:structural constituent of ribosome"/>
    <property type="evidence" value="ECO:0007669"/>
    <property type="project" value="InterPro"/>
</dbReference>
<comment type="similarity">
    <text evidence="1 6 7">Belongs to the universal ribosomal protein uS7 family.</text>
</comment>
<keyword evidence="6" id="KW-0820">tRNA-binding</keyword>
<comment type="subunit">
    <text evidence="6">Part of the 30S ribosomal subunit. Contacts proteins S9 and S11.</text>
</comment>
<keyword evidence="5 6" id="KW-0687">Ribonucleoprotein</keyword>
<evidence type="ECO:0000256" key="6">
    <source>
        <dbReference type="HAMAP-Rule" id="MF_00480"/>
    </source>
</evidence>
<evidence type="ECO:0000256" key="3">
    <source>
        <dbReference type="ARBA" id="ARBA00022884"/>
    </source>
</evidence>
<dbReference type="HAMAP" id="MF_00480_B">
    <property type="entry name" value="Ribosomal_uS7_B"/>
    <property type="match status" value="1"/>
</dbReference>
<dbReference type="InterPro" id="IPR023798">
    <property type="entry name" value="Ribosomal_uS7_dom"/>
</dbReference>
<evidence type="ECO:0000256" key="4">
    <source>
        <dbReference type="ARBA" id="ARBA00022980"/>
    </source>
</evidence>
<dbReference type="Proteomes" id="UP000034581">
    <property type="component" value="Unassembled WGS sequence"/>
</dbReference>
<dbReference type="AlphaFoldDB" id="A0A0G0BJU3"/>
<dbReference type="NCBIfam" id="TIGR01029">
    <property type="entry name" value="rpsG_bact"/>
    <property type="match status" value="1"/>
</dbReference>
<organism evidence="9 10">
    <name type="scientific">candidate division CPR3 bacterium GW2011_GWF2_35_18</name>
    <dbReference type="NCBI Taxonomy" id="1618350"/>
    <lineage>
        <taxon>Bacteria</taxon>
        <taxon>Bacteria division CPR3</taxon>
    </lineage>
</organism>
<dbReference type="GO" id="GO:0006412">
    <property type="term" value="P:translation"/>
    <property type="evidence" value="ECO:0007669"/>
    <property type="project" value="UniProtKB-UniRule"/>
</dbReference>
<evidence type="ECO:0000313" key="10">
    <source>
        <dbReference type="Proteomes" id="UP000034581"/>
    </source>
</evidence>
<keyword evidence="4 6" id="KW-0689">Ribosomal protein</keyword>